<dbReference type="AlphaFoldDB" id="A0A0D2P4C0"/>
<accession>A0A0D2P4C0</accession>
<name>A0A0D2P4C0_HYPSF</name>
<dbReference type="EMBL" id="KN817648">
    <property type="protein sequence ID" value="KJA15330.1"/>
    <property type="molecule type" value="Genomic_DNA"/>
</dbReference>
<gene>
    <name evidence="2" type="ORF">HYPSUDRAFT_207981</name>
</gene>
<evidence type="ECO:0000313" key="2">
    <source>
        <dbReference type="EMBL" id="KJA15330.1"/>
    </source>
</evidence>
<reference evidence="3" key="1">
    <citation type="submission" date="2014-04" db="EMBL/GenBank/DDBJ databases">
        <title>Evolutionary Origins and Diversification of the Mycorrhizal Mutualists.</title>
        <authorList>
            <consortium name="DOE Joint Genome Institute"/>
            <consortium name="Mycorrhizal Genomics Consortium"/>
            <person name="Kohler A."/>
            <person name="Kuo A."/>
            <person name="Nagy L.G."/>
            <person name="Floudas D."/>
            <person name="Copeland A."/>
            <person name="Barry K.W."/>
            <person name="Cichocki N."/>
            <person name="Veneault-Fourrey C."/>
            <person name="LaButti K."/>
            <person name="Lindquist E.A."/>
            <person name="Lipzen A."/>
            <person name="Lundell T."/>
            <person name="Morin E."/>
            <person name="Murat C."/>
            <person name="Riley R."/>
            <person name="Ohm R."/>
            <person name="Sun H."/>
            <person name="Tunlid A."/>
            <person name="Henrissat B."/>
            <person name="Grigoriev I.V."/>
            <person name="Hibbett D.S."/>
            <person name="Martin F."/>
        </authorList>
    </citation>
    <scope>NUCLEOTIDE SEQUENCE [LARGE SCALE GENOMIC DNA]</scope>
    <source>
        <strain evidence="3">FD-334 SS-4</strain>
    </source>
</reference>
<organism evidence="2 3">
    <name type="scientific">Hypholoma sublateritium (strain FD-334 SS-4)</name>
    <dbReference type="NCBI Taxonomy" id="945553"/>
    <lineage>
        <taxon>Eukaryota</taxon>
        <taxon>Fungi</taxon>
        <taxon>Dikarya</taxon>
        <taxon>Basidiomycota</taxon>
        <taxon>Agaricomycotina</taxon>
        <taxon>Agaricomycetes</taxon>
        <taxon>Agaricomycetidae</taxon>
        <taxon>Agaricales</taxon>
        <taxon>Agaricineae</taxon>
        <taxon>Strophariaceae</taxon>
        <taxon>Hypholoma</taxon>
    </lineage>
</organism>
<evidence type="ECO:0000313" key="3">
    <source>
        <dbReference type="Proteomes" id="UP000054270"/>
    </source>
</evidence>
<feature type="region of interest" description="Disordered" evidence="1">
    <location>
        <begin position="210"/>
        <end position="229"/>
    </location>
</feature>
<evidence type="ECO:0000256" key="1">
    <source>
        <dbReference type="SAM" id="MobiDB-lite"/>
    </source>
</evidence>
<dbReference type="Proteomes" id="UP000054270">
    <property type="component" value="Unassembled WGS sequence"/>
</dbReference>
<proteinExistence type="predicted"/>
<keyword evidence="3" id="KW-1185">Reference proteome</keyword>
<protein>
    <submittedName>
        <fullName evidence="2">Uncharacterized protein</fullName>
    </submittedName>
</protein>
<sequence>MRQIHFLPSDYFRSAPRRCTPHPHRLASSNRTHAGCLLHRAQRPAVSLGVVYAGACMRRWYTPLYSCVIHIPPNRTTQVLCPARSLPPPTSWCNRLCTYAGPDSMPTPRPRAPRTCIPVHPSPASVLGALCALSSPLIWPSSPRTSPPAQMRPPSGRELARCQPPCAPHTDCVVWSASLERMCTQWDFVYRRAVSSFVVHAPSPPRAFGNMAGPPAFSRPPRTAQAARL</sequence>